<reference evidence="2 3" key="1">
    <citation type="submission" date="2019-10" db="EMBL/GenBank/DDBJ databases">
        <title>Whole-genome sequence of the purple nonsulfur photosynthetic bacterium Rhodocyclus tenuis.</title>
        <authorList>
            <person name="Kyndt J.A."/>
            <person name="Meyer T.E."/>
        </authorList>
    </citation>
    <scope>NUCLEOTIDE SEQUENCE [LARGE SCALE GENOMIC DNA]</scope>
    <source>
        <strain evidence="2 3">DSM 110</strain>
    </source>
</reference>
<dbReference type="InterPro" id="IPR011528">
    <property type="entry name" value="NERD"/>
</dbReference>
<evidence type="ECO:0000313" key="3">
    <source>
        <dbReference type="Proteomes" id="UP000480275"/>
    </source>
</evidence>
<protein>
    <submittedName>
        <fullName evidence="2">AAA family ATPase</fullName>
    </submittedName>
</protein>
<dbReference type="Pfam" id="PF13245">
    <property type="entry name" value="AAA_19"/>
    <property type="match status" value="1"/>
</dbReference>
<dbReference type="OrthoDB" id="393237at2"/>
<proteinExistence type="predicted"/>
<dbReference type="Gene3D" id="3.40.50.300">
    <property type="entry name" value="P-loop containing nucleotide triphosphate hydrolases"/>
    <property type="match status" value="1"/>
</dbReference>
<evidence type="ECO:0000259" key="1">
    <source>
        <dbReference type="SMART" id="SM00382"/>
    </source>
</evidence>
<name>A0A6L5JZA6_RHOTE</name>
<dbReference type="InterPro" id="IPR027417">
    <property type="entry name" value="P-loop_NTPase"/>
</dbReference>
<dbReference type="SUPFAM" id="SSF52540">
    <property type="entry name" value="P-loop containing nucleoside triphosphate hydrolases"/>
    <property type="match status" value="1"/>
</dbReference>
<dbReference type="SMART" id="SM00382">
    <property type="entry name" value="AAA"/>
    <property type="match status" value="1"/>
</dbReference>
<sequence length="820" mass="91416">MATMIPAFGPLETESYGEKVLFKLIKDQLSDDFTVVHSLPWLCAAVKEISESFAPTGEIDFLIIHRELGVLVLEVKSGRYRVDGLEFIHLKSGKCITPVHQARRNMHGLAQWLGTDKSLRLLMGYGLIFPDSEFGDEIISTALVDVSVNPSQSIVVDKGQISQLGARIIEMMQYWKATLKTAELTEAVFDKLIQTLCPKFDGSPTWGTRVIYDSHIWLPLTTEQQSVVVTALRQSRMVITGWPGTGKTLIGIALARELVRQGKRVLVLTFNSLLTDYLARQLHLSPAEGLVSTWHGICMQARKRRGLPGAFGNAEWYKTECSSDLGAALKDMLLESYDALILDEAQALRPEWYAVLLEWFRDSKVLAFCDETQVFPFETGTSLKDLCRLISVDAPFLLTIALRMPKAVTGRLLEVKPVSYQLQCPRPEEADTIRELVVEDDWKAMVDLVQKFKADGVDGDDIVVLSKFGLTEEGEATLSDLGVSHEVVARYRGLEAPVVIVLGAEKMDEGQLFCAYSRATTAFVALYVAEILGGQKTRGRFQELVLENDDNRARAESAWGASLACNMIRGAVDIEWLSLSTIALGWCPSWSAWVAEFVDSGPDELWLDFLTTHYDWPVFYWNTEARDIFRHLRPVENLSQDLSGVSGVMLRTCECCGFSPHYDSARPKCLFCLGTEPECSDRPGPEILARLRNLDEVVNASSKAKASPTQLGSLPISLAAYRARRYVAENGARQLPNQELPWGRIIYRAALALVQSQIALVPIGTRIRTANLAKVWYDRYGEIKDTMTEAAWKSVVSNAVSTCYQKKLLSRVSKGVFDTV</sequence>
<organism evidence="2 3">
    <name type="scientific">Rhodocyclus tenuis</name>
    <name type="common">Rhodospirillum tenue</name>
    <dbReference type="NCBI Taxonomy" id="1066"/>
    <lineage>
        <taxon>Bacteria</taxon>
        <taxon>Pseudomonadati</taxon>
        <taxon>Pseudomonadota</taxon>
        <taxon>Betaproteobacteria</taxon>
        <taxon>Rhodocyclales</taxon>
        <taxon>Rhodocyclaceae</taxon>
        <taxon>Rhodocyclus</taxon>
    </lineage>
</organism>
<dbReference type="AlphaFoldDB" id="A0A6L5JZA6"/>
<accession>A0A6L5JZA6</accession>
<dbReference type="Pfam" id="PF08378">
    <property type="entry name" value="NERD"/>
    <property type="match status" value="1"/>
</dbReference>
<dbReference type="InterPro" id="IPR003593">
    <property type="entry name" value="AAA+_ATPase"/>
</dbReference>
<feature type="domain" description="AAA+ ATPase" evidence="1">
    <location>
        <begin position="233"/>
        <end position="418"/>
    </location>
</feature>
<dbReference type="Proteomes" id="UP000480275">
    <property type="component" value="Unassembled WGS sequence"/>
</dbReference>
<evidence type="ECO:0000313" key="2">
    <source>
        <dbReference type="EMBL" id="MQY52401.1"/>
    </source>
</evidence>
<comment type="caution">
    <text evidence="2">The sequence shown here is derived from an EMBL/GenBank/DDBJ whole genome shotgun (WGS) entry which is preliminary data.</text>
</comment>
<dbReference type="EMBL" id="WIXJ01000010">
    <property type="protein sequence ID" value="MQY52401.1"/>
    <property type="molecule type" value="Genomic_DNA"/>
</dbReference>
<gene>
    <name evidence="2" type="ORF">GHK24_11520</name>
</gene>